<dbReference type="AlphaFoldDB" id="A0A1M5LFR2"/>
<dbReference type="InterPro" id="IPR015231">
    <property type="entry name" value="DUF1934"/>
</dbReference>
<name>A0A1M5LFR2_9FIRM</name>
<protein>
    <submittedName>
        <fullName evidence="1">Uncharacterized beta-barrel protein YwiB, DUF1934 family</fullName>
    </submittedName>
</protein>
<keyword evidence="2" id="KW-1185">Reference proteome</keyword>
<reference evidence="2" key="1">
    <citation type="submission" date="2016-11" db="EMBL/GenBank/DDBJ databases">
        <authorList>
            <person name="Varghese N."/>
            <person name="Submissions S."/>
        </authorList>
    </citation>
    <scope>NUCLEOTIDE SEQUENCE [LARGE SCALE GENOMIC DNA]</scope>
    <source>
        <strain evidence="2">DSM 2635</strain>
    </source>
</reference>
<dbReference type="InterPro" id="IPR012674">
    <property type="entry name" value="Calycin"/>
</dbReference>
<proteinExistence type="predicted"/>
<dbReference type="STRING" id="1121321.SAMN04488530_104116"/>
<gene>
    <name evidence="1" type="ORF">SAMN04488530_104116</name>
</gene>
<dbReference type="RefSeq" id="WP_073124262.1">
    <property type="nucleotide sequence ID" value="NZ_BAABCH010000006.1"/>
</dbReference>
<evidence type="ECO:0000313" key="2">
    <source>
        <dbReference type="Proteomes" id="UP000243255"/>
    </source>
</evidence>
<dbReference type="Gene3D" id="2.40.128.20">
    <property type="match status" value="1"/>
</dbReference>
<organism evidence="1 2">
    <name type="scientific">Asaccharospora irregularis DSM 2635</name>
    <dbReference type="NCBI Taxonomy" id="1121321"/>
    <lineage>
        <taxon>Bacteria</taxon>
        <taxon>Bacillati</taxon>
        <taxon>Bacillota</taxon>
        <taxon>Clostridia</taxon>
        <taxon>Peptostreptococcales</taxon>
        <taxon>Peptostreptococcaceae</taxon>
        <taxon>Asaccharospora</taxon>
    </lineage>
</organism>
<dbReference type="OrthoDB" id="1680906at2"/>
<dbReference type="Pfam" id="PF09148">
    <property type="entry name" value="DUF1934"/>
    <property type="match status" value="1"/>
</dbReference>
<dbReference type="SUPFAM" id="SSF50814">
    <property type="entry name" value="Lipocalins"/>
    <property type="match status" value="1"/>
</dbReference>
<sequence length="134" mass="15675">MCVKINIKTTQYDNNGNKDIIKISSTGKLYEKNGDIYILYKEEETGISNTIKVSDNQVSIKRFGNINSNMVFKNGEKNITKYRMQQGIFLIETYTNNLHINIYKNKSMKIYIDYNIKIKDIFEGRNEVDIEINI</sequence>
<evidence type="ECO:0000313" key="1">
    <source>
        <dbReference type="EMBL" id="SHG63805.1"/>
    </source>
</evidence>
<dbReference type="Proteomes" id="UP000243255">
    <property type="component" value="Unassembled WGS sequence"/>
</dbReference>
<dbReference type="EMBL" id="FQWX01000004">
    <property type="protein sequence ID" value="SHG63805.1"/>
    <property type="molecule type" value="Genomic_DNA"/>
</dbReference>
<accession>A0A1M5LFR2</accession>